<keyword evidence="5 9" id="KW-0812">Transmembrane</keyword>
<feature type="transmembrane region" description="Helical" evidence="9">
    <location>
        <begin position="96"/>
        <end position="121"/>
    </location>
</feature>
<proteinExistence type="inferred from homology"/>
<keyword evidence="7 9" id="KW-0472">Membrane</keyword>
<keyword evidence="2 9" id="KW-0813">Transport</keyword>
<accession>A0A831RI49</accession>
<evidence type="ECO:0000256" key="2">
    <source>
        <dbReference type="ARBA" id="ARBA00022448"/>
    </source>
</evidence>
<comment type="subcellular location">
    <subcellularLocation>
        <location evidence="1 9">Cell inner membrane</location>
        <topology evidence="1 9">Multi-pass membrane protein</topology>
    </subcellularLocation>
</comment>
<protein>
    <recommendedName>
        <fullName evidence="9">TRAP transporter small permease protein</fullName>
    </recommendedName>
</protein>
<gene>
    <name evidence="11" type="ORF">ENI96_01065</name>
</gene>
<keyword evidence="4 9" id="KW-0997">Cell inner membrane</keyword>
<evidence type="ECO:0000256" key="4">
    <source>
        <dbReference type="ARBA" id="ARBA00022519"/>
    </source>
</evidence>
<dbReference type="PANTHER" id="PTHR35011">
    <property type="entry name" value="2,3-DIKETO-L-GULONATE TRAP TRANSPORTER SMALL PERMEASE PROTEIN YIAM"/>
    <property type="match status" value="1"/>
</dbReference>
<feature type="domain" description="Tripartite ATP-independent periplasmic transporters DctQ component" evidence="10">
    <location>
        <begin position="57"/>
        <end position="166"/>
    </location>
</feature>
<keyword evidence="6 9" id="KW-1133">Transmembrane helix</keyword>
<evidence type="ECO:0000256" key="5">
    <source>
        <dbReference type="ARBA" id="ARBA00022692"/>
    </source>
</evidence>
<evidence type="ECO:0000259" key="10">
    <source>
        <dbReference type="Pfam" id="PF04290"/>
    </source>
</evidence>
<feature type="transmembrane region" description="Helical" evidence="9">
    <location>
        <begin position="58"/>
        <end position="75"/>
    </location>
</feature>
<evidence type="ECO:0000256" key="8">
    <source>
        <dbReference type="ARBA" id="ARBA00038436"/>
    </source>
</evidence>
<reference evidence="11" key="1">
    <citation type="journal article" date="2020" name="mSystems">
        <title>Genome- and Community-Level Interaction Insights into Carbon Utilization and Element Cycling Functions of Hydrothermarchaeota in Hydrothermal Sediment.</title>
        <authorList>
            <person name="Zhou Z."/>
            <person name="Liu Y."/>
            <person name="Xu W."/>
            <person name="Pan J."/>
            <person name="Luo Z.H."/>
            <person name="Li M."/>
        </authorList>
    </citation>
    <scope>NUCLEOTIDE SEQUENCE [LARGE SCALE GENOMIC DNA]</scope>
    <source>
        <strain evidence="11">HyVt-443</strain>
    </source>
</reference>
<evidence type="ECO:0000256" key="1">
    <source>
        <dbReference type="ARBA" id="ARBA00004429"/>
    </source>
</evidence>
<comment type="similarity">
    <text evidence="8 9">Belongs to the TRAP transporter small permease family.</text>
</comment>
<evidence type="ECO:0000313" key="11">
    <source>
        <dbReference type="EMBL" id="HEB95003.1"/>
    </source>
</evidence>
<evidence type="ECO:0000256" key="7">
    <source>
        <dbReference type="ARBA" id="ARBA00023136"/>
    </source>
</evidence>
<dbReference type="InterPro" id="IPR055348">
    <property type="entry name" value="DctQ"/>
</dbReference>
<evidence type="ECO:0000256" key="3">
    <source>
        <dbReference type="ARBA" id="ARBA00022475"/>
    </source>
</evidence>
<dbReference type="EMBL" id="DRKP01000011">
    <property type="protein sequence ID" value="HEB95003.1"/>
    <property type="molecule type" value="Genomic_DNA"/>
</dbReference>
<feature type="transmembrane region" description="Helical" evidence="9">
    <location>
        <begin position="141"/>
        <end position="163"/>
    </location>
</feature>
<organism evidence="11">
    <name type="scientific">Sedimenticola thiotaurini</name>
    <dbReference type="NCBI Taxonomy" id="1543721"/>
    <lineage>
        <taxon>Bacteria</taxon>
        <taxon>Pseudomonadati</taxon>
        <taxon>Pseudomonadota</taxon>
        <taxon>Gammaproteobacteria</taxon>
        <taxon>Chromatiales</taxon>
        <taxon>Sedimenticolaceae</taxon>
        <taxon>Sedimenticola</taxon>
    </lineage>
</organism>
<comment type="caution">
    <text evidence="11">The sequence shown here is derived from an EMBL/GenBank/DDBJ whole genome shotgun (WGS) entry which is preliminary data.</text>
</comment>
<dbReference type="GO" id="GO:0022857">
    <property type="term" value="F:transmembrane transporter activity"/>
    <property type="evidence" value="ECO:0007669"/>
    <property type="project" value="UniProtKB-UniRule"/>
</dbReference>
<keyword evidence="3" id="KW-1003">Cell membrane</keyword>
<name>A0A831RI49_9GAMM</name>
<dbReference type="Proteomes" id="UP000886251">
    <property type="component" value="Unassembled WGS sequence"/>
</dbReference>
<comment type="subunit">
    <text evidence="9">The complex comprises the extracytoplasmic solute receptor protein and the two transmembrane proteins.</text>
</comment>
<dbReference type="GO" id="GO:0005886">
    <property type="term" value="C:plasma membrane"/>
    <property type="evidence" value="ECO:0007669"/>
    <property type="project" value="UniProtKB-SubCell"/>
</dbReference>
<dbReference type="PANTHER" id="PTHR35011:SF4">
    <property type="entry name" value="SLL1102 PROTEIN"/>
    <property type="match status" value="1"/>
</dbReference>
<evidence type="ECO:0000256" key="9">
    <source>
        <dbReference type="RuleBase" id="RU369079"/>
    </source>
</evidence>
<evidence type="ECO:0000256" key="6">
    <source>
        <dbReference type="ARBA" id="ARBA00022989"/>
    </source>
</evidence>
<sequence>MEKLLHISGMIDRFNQRVGSAISWLVLLMTLLGVYNAVTRKLSQTIGIDLSSNSYIEGQWYMFSLIFLWGGAYALKNGVHVRVDIVYSKLGQRGKAWVDVLGTILFLIPLCLLILWISVPYAMDSWHVMEGSPDPNGLPRYLIKSAIPIAFVLLLAQAFSELVKNIAVLRGIRGDGDGDGVREAAL</sequence>
<comment type="function">
    <text evidence="9">Part of the tripartite ATP-independent periplasmic (TRAP) transport system.</text>
</comment>
<dbReference type="Pfam" id="PF04290">
    <property type="entry name" value="DctQ"/>
    <property type="match status" value="1"/>
</dbReference>
<feature type="transmembrane region" description="Helical" evidence="9">
    <location>
        <begin position="21"/>
        <end position="38"/>
    </location>
</feature>
<dbReference type="AlphaFoldDB" id="A0A831RI49"/>
<dbReference type="InterPro" id="IPR007387">
    <property type="entry name" value="TRAP_DctQ"/>
</dbReference>